<gene>
    <name evidence="4" type="primary">ARRDC4</name>
</gene>
<name>A0A8C5LZN3_9ANUR</name>
<accession>A0A8C5LZN3</accession>
<dbReference type="SMART" id="SM01017">
    <property type="entry name" value="Arrestin_C"/>
    <property type="match status" value="1"/>
</dbReference>
<dbReference type="Pfam" id="PF00339">
    <property type="entry name" value="Arrestin_N"/>
    <property type="match status" value="1"/>
</dbReference>
<dbReference type="Pfam" id="PF02752">
    <property type="entry name" value="Arrestin_C"/>
    <property type="match status" value="1"/>
</dbReference>
<dbReference type="PANTHER" id="PTHR11188">
    <property type="entry name" value="ARRESTIN DOMAIN CONTAINING PROTEIN"/>
    <property type="match status" value="1"/>
</dbReference>
<feature type="domain" description="Arrestin C-terminal-like" evidence="3">
    <location>
        <begin position="177"/>
        <end position="304"/>
    </location>
</feature>
<sequence length="406" mass="44915">MAEVLSMGLVFDNEGKNGYAAGEAVTGQVLLELSQSIQVQRLCVRACGGAYVSIRNERGVDLTNGLPISEEHIEYLNEESTLLAEREGENEPVLLSAGKHKIDFHFLLPLCHLVTSFSGKYGRVFYQFTVILERPSVPPQRVHKELRVISHIDVNSPALLTPVYRSKEKMVGCWILTSGPVSLSAKIGRKGYCNGEAIPIYADIENGSSRLVVPKAAIYQTQKFFSHGKPITIRQMLASVRGNHIASGSTELWNGKTLKIPPVTPSILDCNIIRVEYSLVVYIHIPGAKKLTVELPLVIGSIPFNGFTYRNSSVASQFPVDMSWLAMALPEQPEAPPNYADIVSEEYLSRNIPLAIAQSEIDDQLHCPPFIVMQEFQFQPPPLYSEVDLHPCPTIERPGASFTLED</sequence>
<dbReference type="GO" id="GO:1990756">
    <property type="term" value="F:ubiquitin-like ligase-substrate adaptor activity"/>
    <property type="evidence" value="ECO:0007669"/>
    <property type="project" value="TreeGrafter"/>
</dbReference>
<dbReference type="SUPFAM" id="SSF81296">
    <property type="entry name" value="E set domains"/>
    <property type="match status" value="2"/>
</dbReference>
<reference evidence="4" key="1">
    <citation type="submission" date="2025-08" db="UniProtKB">
        <authorList>
            <consortium name="Ensembl"/>
        </authorList>
    </citation>
    <scope>IDENTIFICATION</scope>
</reference>
<dbReference type="InterPro" id="IPR011021">
    <property type="entry name" value="Arrestin-like_N"/>
</dbReference>
<dbReference type="GO" id="GO:0015031">
    <property type="term" value="P:protein transport"/>
    <property type="evidence" value="ECO:0007669"/>
    <property type="project" value="TreeGrafter"/>
</dbReference>
<keyword evidence="2" id="KW-0716">Sensory transduction</keyword>
<dbReference type="Gene3D" id="2.60.40.640">
    <property type="match status" value="2"/>
</dbReference>
<dbReference type="GO" id="GO:0005737">
    <property type="term" value="C:cytoplasm"/>
    <property type="evidence" value="ECO:0007669"/>
    <property type="project" value="TreeGrafter"/>
</dbReference>
<dbReference type="Ensembl" id="ENSLLET00000007704.1">
    <property type="protein sequence ID" value="ENSLLEP00000007401.1"/>
    <property type="gene ID" value="ENSLLEG00000004688.1"/>
</dbReference>
<comment type="similarity">
    <text evidence="1">Belongs to the arrestin family.</text>
</comment>
<keyword evidence="5" id="KW-1185">Reference proteome</keyword>
<organism evidence="4 5">
    <name type="scientific">Leptobrachium leishanense</name>
    <name type="common">Leishan spiny toad</name>
    <dbReference type="NCBI Taxonomy" id="445787"/>
    <lineage>
        <taxon>Eukaryota</taxon>
        <taxon>Metazoa</taxon>
        <taxon>Chordata</taxon>
        <taxon>Craniata</taxon>
        <taxon>Vertebrata</taxon>
        <taxon>Euteleostomi</taxon>
        <taxon>Amphibia</taxon>
        <taxon>Batrachia</taxon>
        <taxon>Anura</taxon>
        <taxon>Pelobatoidea</taxon>
        <taxon>Megophryidae</taxon>
        <taxon>Leptobrachium</taxon>
    </lineage>
</organism>
<dbReference type="InterPro" id="IPR014752">
    <property type="entry name" value="Arrestin-like_C"/>
</dbReference>
<protein>
    <submittedName>
        <fullName evidence="4">Arrestin domain containing 4</fullName>
    </submittedName>
</protein>
<evidence type="ECO:0000259" key="3">
    <source>
        <dbReference type="SMART" id="SM01017"/>
    </source>
</evidence>
<dbReference type="InterPro" id="IPR014756">
    <property type="entry name" value="Ig_E-set"/>
</dbReference>
<evidence type="ECO:0000256" key="2">
    <source>
        <dbReference type="ARBA" id="ARBA00023305"/>
    </source>
</evidence>
<reference evidence="4" key="2">
    <citation type="submission" date="2025-09" db="UniProtKB">
        <authorList>
            <consortium name="Ensembl"/>
        </authorList>
    </citation>
    <scope>IDENTIFICATION</scope>
</reference>
<dbReference type="Proteomes" id="UP000694569">
    <property type="component" value="Unplaced"/>
</dbReference>
<dbReference type="GeneTree" id="ENSGT00940000160523"/>
<evidence type="ECO:0000313" key="4">
    <source>
        <dbReference type="Ensembl" id="ENSLLEP00000007401.1"/>
    </source>
</evidence>
<dbReference type="InterPro" id="IPR011022">
    <property type="entry name" value="Arrestin_C-like"/>
</dbReference>
<proteinExistence type="inferred from homology"/>
<evidence type="ECO:0000256" key="1">
    <source>
        <dbReference type="ARBA" id="ARBA00005298"/>
    </source>
</evidence>
<keyword evidence="2" id="KW-0844">Vision</keyword>
<dbReference type="GO" id="GO:0007601">
    <property type="term" value="P:visual perception"/>
    <property type="evidence" value="ECO:0007669"/>
    <property type="project" value="UniProtKB-KW"/>
</dbReference>
<dbReference type="GO" id="GO:0005886">
    <property type="term" value="C:plasma membrane"/>
    <property type="evidence" value="ECO:0007669"/>
    <property type="project" value="TreeGrafter"/>
</dbReference>
<dbReference type="AlphaFoldDB" id="A0A8C5LZN3"/>
<dbReference type="InterPro" id="IPR050357">
    <property type="entry name" value="Arrestin_domain-protein"/>
</dbReference>
<dbReference type="PANTHER" id="PTHR11188:SF16">
    <property type="entry name" value="ARRESTIN DOMAIN-CONTAINING PROTEIN 4"/>
    <property type="match status" value="1"/>
</dbReference>
<evidence type="ECO:0000313" key="5">
    <source>
        <dbReference type="Proteomes" id="UP000694569"/>
    </source>
</evidence>
<dbReference type="OrthoDB" id="2333384at2759"/>